<feature type="transmembrane region" description="Helical" evidence="1">
    <location>
        <begin position="7"/>
        <end position="27"/>
    </location>
</feature>
<organism evidence="2 3">
    <name type="scientific">Pedobacter punctiformis</name>
    <dbReference type="NCBI Taxonomy" id="3004097"/>
    <lineage>
        <taxon>Bacteria</taxon>
        <taxon>Pseudomonadati</taxon>
        <taxon>Bacteroidota</taxon>
        <taxon>Sphingobacteriia</taxon>
        <taxon>Sphingobacteriales</taxon>
        <taxon>Sphingobacteriaceae</taxon>
        <taxon>Pedobacter</taxon>
    </lineage>
</organism>
<evidence type="ECO:0000313" key="2">
    <source>
        <dbReference type="EMBL" id="MCZ4243317.1"/>
    </source>
</evidence>
<dbReference type="Proteomes" id="UP001144347">
    <property type="component" value="Unassembled WGS sequence"/>
</dbReference>
<gene>
    <name evidence="2" type="ORF">O0955_04805</name>
</gene>
<evidence type="ECO:0000256" key="1">
    <source>
        <dbReference type="SAM" id="Phobius"/>
    </source>
</evidence>
<accession>A0ABT4L6K4</accession>
<proteinExistence type="predicted"/>
<keyword evidence="1" id="KW-1133">Transmembrane helix</keyword>
<dbReference type="RefSeq" id="WP_269426383.1">
    <property type="nucleotide sequence ID" value="NZ_JAPWGM010000001.1"/>
</dbReference>
<comment type="caution">
    <text evidence="2">The sequence shown here is derived from an EMBL/GenBank/DDBJ whole genome shotgun (WGS) entry which is preliminary data.</text>
</comment>
<evidence type="ECO:0000313" key="3">
    <source>
        <dbReference type="Proteomes" id="UP001144347"/>
    </source>
</evidence>
<name>A0ABT4L6K4_9SPHI</name>
<dbReference type="EMBL" id="JAPWGM010000001">
    <property type="protein sequence ID" value="MCZ4243317.1"/>
    <property type="molecule type" value="Genomic_DNA"/>
</dbReference>
<reference evidence="2" key="1">
    <citation type="submission" date="2022-12" db="EMBL/GenBank/DDBJ databases">
        <title>Genome sequence of HCMS5-2.</title>
        <authorList>
            <person name="Woo H."/>
        </authorList>
    </citation>
    <scope>NUCLEOTIDE SEQUENCE</scope>
    <source>
        <strain evidence="2">HCMS5-2</strain>
    </source>
</reference>
<keyword evidence="3" id="KW-1185">Reference proteome</keyword>
<protein>
    <submittedName>
        <fullName evidence="2">Uncharacterized protein</fullName>
    </submittedName>
</protein>
<keyword evidence="1" id="KW-0472">Membrane</keyword>
<sequence length="150" mass="16903">MKKKQKVIRLLKVLPILGLGFVMYLNISATTIKKGNALSLAAVRSALSDTNCEQECFSDMDYDQNRTWDRARDNMWGCVDGSFYDALAGYILPDSGNPALDFMNAVDTIAETFPTIWDAYGCLDFMETQMNLELDQVYDNYTDCVLFGCN</sequence>
<keyword evidence="1" id="KW-0812">Transmembrane</keyword>